<dbReference type="AlphaFoldDB" id="A0AAE1AE65"/>
<organism evidence="2 3">
    <name type="scientific">Elysia crispata</name>
    <name type="common">lettuce slug</name>
    <dbReference type="NCBI Taxonomy" id="231223"/>
    <lineage>
        <taxon>Eukaryota</taxon>
        <taxon>Metazoa</taxon>
        <taxon>Spiralia</taxon>
        <taxon>Lophotrochozoa</taxon>
        <taxon>Mollusca</taxon>
        <taxon>Gastropoda</taxon>
        <taxon>Heterobranchia</taxon>
        <taxon>Euthyneura</taxon>
        <taxon>Panpulmonata</taxon>
        <taxon>Sacoglossa</taxon>
        <taxon>Placobranchoidea</taxon>
        <taxon>Plakobranchidae</taxon>
        <taxon>Elysia</taxon>
    </lineage>
</organism>
<accession>A0AAE1AE65</accession>
<feature type="compositionally biased region" description="Low complexity" evidence="1">
    <location>
        <begin position="38"/>
        <end position="47"/>
    </location>
</feature>
<feature type="compositionally biased region" description="Basic and acidic residues" evidence="1">
    <location>
        <begin position="290"/>
        <end position="303"/>
    </location>
</feature>
<reference evidence="2" key="1">
    <citation type="journal article" date="2023" name="G3 (Bethesda)">
        <title>A reference genome for the long-term kleptoplast-retaining sea slug Elysia crispata morphotype clarki.</title>
        <authorList>
            <person name="Eastman K.E."/>
            <person name="Pendleton A.L."/>
            <person name="Shaikh M.A."/>
            <person name="Suttiyut T."/>
            <person name="Ogas R."/>
            <person name="Tomko P."/>
            <person name="Gavelis G."/>
            <person name="Widhalm J.R."/>
            <person name="Wisecaver J.H."/>
        </authorList>
    </citation>
    <scope>NUCLEOTIDE SEQUENCE</scope>
    <source>
        <strain evidence="2">ECLA1</strain>
    </source>
</reference>
<feature type="compositionally biased region" description="Basic residues" evidence="1">
    <location>
        <begin position="275"/>
        <end position="287"/>
    </location>
</feature>
<dbReference type="EMBL" id="JAWDGP010002051">
    <property type="protein sequence ID" value="KAK3785875.1"/>
    <property type="molecule type" value="Genomic_DNA"/>
</dbReference>
<feature type="region of interest" description="Disordered" evidence="1">
    <location>
        <begin position="194"/>
        <end position="235"/>
    </location>
</feature>
<feature type="region of interest" description="Disordered" evidence="1">
    <location>
        <begin position="250"/>
        <end position="303"/>
    </location>
</feature>
<feature type="compositionally biased region" description="Polar residues" evidence="1">
    <location>
        <begin position="194"/>
        <end position="205"/>
    </location>
</feature>
<evidence type="ECO:0000256" key="1">
    <source>
        <dbReference type="SAM" id="MobiDB-lite"/>
    </source>
</evidence>
<dbReference type="Proteomes" id="UP001283361">
    <property type="component" value="Unassembled WGS sequence"/>
</dbReference>
<name>A0AAE1AE65_9GAST</name>
<feature type="region of interest" description="Disordered" evidence="1">
    <location>
        <begin position="26"/>
        <end position="53"/>
    </location>
</feature>
<evidence type="ECO:0000313" key="2">
    <source>
        <dbReference type="EMBL" id="KAK3785875.1"/>
    </source>
</evidence>
<sequence>MCHSNTFQIARIDFGARQGTTIIRPRYSGRRSNRGSHSQSYKVSQNKKQNKKQEVTRSYTFLLDRERKIAFGTAGEVEKTDFCRSKIAFGTAGEVEKTDFCRSKIAFGTAGEVEKTDFCRMFTVLNLQSSTILSPSQRLQKLVNINPQTSVNIHPTLLYPINPQQLVNIHPTLLYPINLQRCPRHQHHELVFTSTSTSRENTGAPTTRRGKKNTTWCGTKGHAESQQTGPGGKYRGRTECGFTELQSSEKSRTYHTHPPTHTHACVHTYGSGDKRVRKGHPGTKRFLPKLQREEEKGGDLLVM</sequence>
<protein>
    <submittedName>
        <fullName evidence="2">Uncharacterized protein</fullName>
    </submittedName>
</protein>
<gene>
    <name evidence="2" type="ORF">RRG08_005935</name>
</gene>
<proteinExistence type="predicted"/>
<keyword evidence="3" id="KW-1185">Reference proteome</keyword>
<comment type="caution">
    <text evidence="2">The sequence shown here is derived from an EMBL/GenBank/DDBJ whole genome shotgun (WGS) entry which is preliminary data.</text>
</comment>
<evidence type="ECO:0000313" key="3">
    <source>
        <dbReference type="Proteomes" id="UP001283361"/>
    </source>
</evidence>